<keyword evidence="1" id="KW-0805">Transcription regulation</keyword>
<dbReference type="InterPro" id="IPR027353">
    <property type="entry name" value="NET_dom"/>
</dbReference>
<dbReference type="PROSITE" id="PS51525">
    <property type="entry name" value="NET"/>
    <property type="match status" value="1"/>
</dbReference>
<dbReference type="STRING" id="33114.A0A2G2X2R5"/>
<dbReference type="Proteomes" id="UP000224567">
    <property type="component" value="Unassembled WGS sequence"/>
</dbReference>
<keyword evidence="2 4" id="KW-0103">Bromodomain</keyword>
<dbReference type="PROSITE" id="PS50014">
    <property type="entry name" value="BROMODOMAIN_2"/>
    <property type="match status" value="1"/>
</dbReference>
<dbReference type="InterPro" id="IPR038336">
    <property type="entry name" value="NET_sf"/>
</dbReference>
<gene>
    <name evidence="8" type="ORF">CQW23_06212</name>
</gene>
<evidence type="ECO:0000256" key="1">
    <source>
        <dbReference type="ARBA" id="ARBA00023015"/>
    </source>
</evidence>
<name>A0A2G2X2R5_CAPBA</name>
<dbReference type="Pfam" id="PF00439">
    <property type="entry name" value="Bromodomain"/>
    <property type="match status" value="1"/>
</dbReference>
<evidence type="ECO:0000256" key="2">
    <source>
        <dbReference type="ARBA" id="ARBA00023117"/>
    </source>
</evidence>
<feature type="region of interest" description="Disordered" evidence="5">
    <location>
        <begin position="641"/>
        <end position="689"/>
    </location>
</feature>
<dbReference type="InterPro" id="IPR001487">
    <property type="entry name" value="Bromodomain"/>
</dbReference>
<dbReference type="AlphaFoldDB" id="A0A2G2X2R5"/>
<dbReference type="Pfam" id="PF17035">
    <property type="entry name" value="BET"/>
    <property type="match status" value="1"/>
</dbReference>
<evidence type="ECO:0000259" key="6">
    <source>
        <dbReference type="PROSITE" id="PS50014"/>
    </source>
</evidence>
<feature type="region of interest" description="Disordered" evidence="5">
    <location>
        <begin position="52"/>
        <end position="74"/>
    </location>
</feature>
<feature type="domain" description="NET" evidence="7">
    <location>
        <begin position="520"/>
        <end position="601"/>
    </location>
</feature>
<feature type="compositionally biased region" description="Basic and acidic residues" evidence="5">
    <location>
        <begin position="521"/>
        <end position="530"/>
    </location>
</feature>
<dbReference type="PRINTS" id="PR00503">
    <property type="entry name" value="BROMODOMAIN"/>
</dbReference>
<feature type="compositionally biased region" description="Low complexity" evidence="5">
    <location>
        <begin position="656"/>
        <end position="689"/>
    </location>
</feature>
<feature type="region of interest" description="Disordered" evidence="5">
    <location>
        <begin position="488"/>
        <end position="530"/>
    </location>
</feature>
<dbReference type="InterPro" id="IPR036427">
    <property type="entry name" value="Bromodomain-like_sf"/>
</dbReference>
<proteinExistence type="predicted"/>
<evidence type="ECO:0000259" key="7">
    <source>
        <dbReference type="PROSITE" id="PS51525"/>
    </source>
</evidence>
<protein>
    <recommendedName>
        <fullName evidence="10">Transcription factor GTE4</fullName>
    </recommendedName>
</protein>
<keyword evidence="3" id="KW-0804">Transcription</keyword>
<evidence type="ECO:0000256" key="5">
    <source>
        <dbReference type="SAM" id="MobiDB-lite"/>
    </source>
</evidence>
<evidence type="ECO:0000256" key="4">
    <source>
        <dbReference type="PROSITE-ProRule" id="PRU00035"/>
    </source>
</evidence>
<dbReference type="InterPro" id="IPR037377">
    <property type="entry name" value="GTE_bromo"/>
</dbReference>
<comment type="caution">
    <text evidence="8">The sequence shown here is derived from an EMBL/GenBank/DDBJ whole genome shotgun (WGS) entry which is preliminary data.</text>
</comment>
<dbReference type="SMART" id="SM00297">
    <property type="entry name" value="BROMO"/>
    <property type="match status" value="1"/>
</dbReference>
<evidence type="ECO:0000313" key="8">
    <source>
        <dbReference type="EMBL" id="PHT51750.1"/>
    </source>
</evidence>
<evidence type="ECO:0008006" key="10">
    <source>
        <dbReference type="Google" id="ProtNLM"/>
    </source>
</evidence>
<feature type="domain" description="Bromo" evidence="6">
    <location>
        <begin position="349"/>
        <end position="421"/>
    </location>
</feature>
<sequence length="689" mass="77019">MASHADEELNLRKRLRWGSPVKVYTRKRRKIQINNDDTVTVSTAIAAALPKYSKSSEERLQHRQEEEEETQLRDSSPIYFESGRDRIGSPVDLDGRDVAEDSCLPIVDPNNGGEIRDEEAGGEEAAMQRYRDGSARGRGDPEAIVEPLISRVEDRIRINLTGARSRDEIIDLRSVLEGELDQIRSLVAKVEAKELQLTTHNTSTNVGRISGFPSCAVNSYSRPEYIDNGVMNGRSLVRVNSEVGLVGLPESAPFQPPRGVVAESNNGVAEFVEKEKRTPKANQYYANSEFLLGKDRLPMESNKKLKPNGAGRKHNGQSEQGYPFGFGFGFDKHRNQVFKRCGNLLQRLLKHKHAWVFNAPVNVEALRLHDYHDIIKHPMDLGTIKTRLSQNWYKSPRDFAEDVRLVFRNAMTYNPKGHEVHVMSEELLKIFEDKWAVIEAEFNPDWRYQMYYDASLPTPPARKVHHPSLFARASVTSHVAPYASQVRTLERSESMTGPADFRSKPSRVAHVGRRPVPKKPKANDPNKRDMTYEEKQRLSTHLQELPSDKLDAIVQIIKKRNATFSQQDDEIEIDIDSVDAETLWDLDRFVTNYKKNLSKQRRKAELALRARGSVQTAPVMNFAPMVAGAMISNIGENNTSAPATNAKAGRQADNASGSSSSGSSSSDSGSSSSDSDTDSSSGSESEAGQ</sequence>
<dbReference type="InterPro" id="IPR018359">
    <property type="entry name" value="Bromodomain_CS"/>
</dbReference>
<dbReference type="OrthoDB" id="21449at2759"/>
<organism evidence="8 9">
    <name type="scientific">Capsicum baccatum</name>
    <name type="common">Peruvian pepper</name>
    <dbReference type="NCBI Taxonomy" id="33114"/>
    <lineage>
        <taxon>Eukaryota</taxon>
        <taxon>Viridiplantae</taxon>
        <taxon>Streptophyta</taxon>
        <taxon>Embryophyta</taxon>
        <taxon>Tracheophyta</taxon>
        <taxon>Spermatophyta</taxon>
        <taxon>Magnoliopsida</taxon>
        <taxon>eudicotyledons</taxon>
        <taxon>Gunneridae</taxon>
        <taxon>Pentapetalae</taxon>
        <taxon>asterids</taxon>
        <taxon>lamiids</taxon>
        <taxon>Solanales</taxon>
        <taxon>Solanaceae</taxon>
        <taxon>Solanoideae</taxon>
        <taxon>Capsiceae</taxon>
        <taxon>Capsicum</taxon>
    </lineage>
</organism>
<reference evidence="9" key="2">
    <citation type="journal article" date="2017" name="J. Anim. Genet.">
        <title>Multiple reference genome sequences of hot pepper reveal the massive evolution of plant disease resistance genes by retroduplication.</title>
        <authorList>
            <person name="Kim S."/>
            <person name="Park J."/>
            <person name="Yeom S.-I."/>
            <person name="Kim Y.-M."/>
            <person name="Seo E."/>
            <person name="Kim K.-T."/>
            <person name="Kim M.-S."/>
            <person name="Lee J.M."/>
            <person name="Cheong K."/>
            <person name="Shin H.-S."/>
            <person name="Kim S.-B."/>
            <person name="Han K."/>
            <person name="Lee J."/>
            <person name="Park M."/>
            <person name="Lee H.-A."/>
            <person name="Lee H.-Y."/>
            <person name="Lee Y."/>
            <person name="Oh S."/>
            <person name="Lee J.H."/>
            <person name="Choi E."/>
            <person name="Choi E."/>
            <person name="Lee S.E."/>
            <person name="Jeon J."/>
            <person name="Kim H."/>
            <person name="Choi G."/>
            <person name="Song H."/>
            <person name="Lee J."/>
            <person name="Lee S.-C."/>
            <person name="Kwon J.-K."/>
            <person name="Lee H.-Y."/>
            <person name="Koo N."/>
            <person name="Hong Y."/>
            <person name="Kim R.W."/>
            <person name="Kang W.-H."/>
            <person name="Huh J.H."/>
            <person name="Kang B.-C."/>
            <person name="Yang T.-J."/>
            <person name="Lee Y.-H."/>
            <person name="Bennetzen J.L."/>
            <person name="Choi D."/>
        </authorList>
    </citation>
    <scope>NUCLEOTIDE SEQUENCE [LARGE SCALE GENOMIC DNA]</scope>
    <source>
        <strain evidence="9">cv. PBC81</strain>
    </source>
</reference>
<evidence type="ECO:0000256" key="3">
    <source>
        <dbReference type="ARBA" id="ARBA00023163"/>
    </source>
</evidence>
<evidence type="ECO:0000313" key="9">
    <source>
        <dbReference type="Proteomes" id="UP000224567"/>
    </source>
</evidence>
<feature type="compositionally biased region" description="Basic and acidic residues" evidence="5">
    <location>
        <begin position="54"/>
        <end position="65"/>
    </location>
</feature>
<keyword evidence="9" id="KW-1185">Reference proteome</keyword>
<feature type="compositionally biased region" description="Basic residues" evidence="5">
    <location>
        <begin position="504"/>
        <end position="520"/>
    </location>
</feature>
<dbReference type="SUPFAM" id="SSF47370">
    <property type="entry name" value="Bromodomain"/>
    <property type="match status" value="1"/>
</dbReference>
<reference evidence="8 9" key="1">
    <citation type="journal article" date="2017" name="Genome Biol.">
        <title>New reference genome sequences of hot pepper reveal the massive evolution of plant disease-resistance genes by retroduplication.</title>
        <authorList>
            <person name="Kim S."/>
            <person name="Park J."/>
            <person name="Yeom S.I."/>
            <person name="Kim Y.M."/>
            <person name="Seo E."/>
            <person name="Kim K.T."/>
            <person name="Kim M.S."/>
            <person name="Lee J.M."/>
            <person name="Cheong K."/>
            <person name="Shin H.S."/>
            <person name="Kim S.B."/>
            <person name="Han K."/>
            <person name="Lee J."/>
            <person name="Park M."/>
            <person name="Lee H.A."/>
            <person name="Lee H.Y."/>
            <person name="Lee Y."/>
            <person name="Oh S."/>
            <person name="Lee J.H."/>
            <person name="Choi E."/>
            <person name="Choi E."/>
            <person name="Lee S.E."/>
            <person name="Jeon J."/>
            <person name="Kim H."/>
            <person name="Choi G."/>
            <person name="Song H."/>
            <person name="Lee J."/>
            <person name="Lee S.C."/>
            <person name="Kwon J.K."/>
            <person name="Lee H.Y."/>
            <person name="Koo N."/>
            <person name="Hong Y."/>
            <person name="Kim R.W."/>
            <person name="Kang W.H."/>
            <person name="Huh J.H."/>
            <person name="Kang B.C."/>
            <person name="Yang T.J."/>
            <person name="Lee Y.H."/>
            <person name="Bennetzen J.L."/>
            <person name="Choi D."/>
        </authorList>
    </citation>
    <scope>NUCLEOTIDE SEQUENCE [LARGE SCALE GENOMIC DNA]</scope>
    <source>
        <strain evidence="9">cv. PBC81</strain>
    </source>
</reference>
<dbReference type="PANTHER" id="PTHR45926">
    <property type="entry name" value="OSJNBA0053K19.4 PROTEIN"/>
    <property type="match status" value="1"/>
</dbReference>
<accession>A0A2G2X2R5</accession>
<dbReference type="Gene3D" id="1.20.1270.220">
    <property type="match status" value="1"/>
</dbReference>
<dbReference type="PROSITE" id="PS00633">
    <property type="entry name" value="BROMODOMAIN_1"/>
    <property type="match status" value="1"/>
</dbReference>
<dbReference type="EMBL" id="MLFT02000003">
    <property type="protein sequence ID" value="PHT51750.1"/>
    <property type="molecule type" value="Genomic_DNA"/>
</dbReference>
<dbReference type="Gene3D" id="1.20.920.10">
    <property type="entry name" value="Bromodomain-like"/>
    <property type="match status" value="1"/>
</dbReference>
<dbReference type="CDD" id="cd05506">
    <property type="entry name" value="Bromo_plant1"/>
    <property type="match status" value="1"/>
</dbReference>